<gene>
    <name evidence="2" type="ORF">UX60_C0013G0005</name>
</gene>
<proteinExistence type="predicted"/>
<sequence>MRVSDMEAYQSFFLEAAGKCYAGDLPKTTIAELPKSKVYRYEKRNLLYLDVYYTNGESSGGQTTIFWDSVPVWLMQYHGWCKDDDKRTLSFLKEALKSTYERGIWNFGRGPDAYTSQEFPHLRYVIDEHDSGGFETFSGMESVRDYTRRPSDLIFWHRFHGMLLAPE</sequence>
<feature type="domain" description="DUF5680" evidence="1">
    <location>
        <begin position="55"/>
        <end position="145"/>
    </location>
</feature>
<dbReference type="AlphaFoldDB" id="A0A0G1QG70"/>
<evidence type="ECO:0000313" key="3">
    <source>
        <dbReference type="Proteomes" id="UP000034487"/>
    </source>
</evidence>
<dbReference type="EMBL" id="LCMV01000013">
    <property type="protein sequence ID" value="KKU43984.1"/>
    <property type="molecule type" value="Genomic_DNA"/>
</dbReference>
<comment type="caution">
    <text evidence="2">The sequence shown here is derived from an EMBL/GenBank/DDBJ whole genome shotgun (WGS) entry which is preliminary data.</text>
</comment>
<accession>A0A0G1QG70</accession>
<protein>
    <recommendedName>
        <fullName evidence="1">DUF5680 domain-containing protein</fullName>
    </recommendedName>
</protein>
<dbReference type="Proteomes" id="UP000034487">
    <property type="component" value="Unassembled WGS sequence"/>
</dbReference>
<evidence type="ECO:0000259" key="1">
    <source>
        <dbReference type="Pfam" id="PF18931"/>
    </source>
</evidence>
<dbReference type="Pfam" id="PF18931">
    <property type="entry name" value="DUF5680"/>
    <property type="match status" value="1"/>
</dbReference>
<reference evidence="2 3" key="1">
    <citation type="journal article" date="2015" name="Nature">
        <title>rRNA introns, odd ribosomes, and small enigmatic genomes across a large radiation of phyla.</title>
        <authorList>
            <person name="Brown C.T."/>
            <person name="Hug L.A."/>
            <person name="Thomas B.C."/>
            <person name="Sharon I."/>
            <person name="Castelle C.J."/>
            <person name="Singh A."/>
            <person name="Wilkins M.J."/>
            <person name="Williams K.H."/>
            <person name="Banfield J.F."/>
        </authorList>
    </citation>
    <scope>NUCLEOTIDE SEQUENCE [LARGE SCALE GENOMIC DNA]</scope>
</reference>
<name>A0A0G1QG70_9BACT</name>
<evidence type="ECO:0000313" key="2">
    <source>
        <dbReference type="EMBL" id="KKU43984.1"/>
    </source>
</evidence>
<dbReference type="InterPro" id="IPR043735">
    <property type="entry name" value="DUF5680"/>
</dbReference>
<organism evidence="2 3">
    <name type="scientific">Berkelbacteria bacterium GW2011_GWA2_46_7</name>
    <dbReference type="NCBI Taxonomy" id="1618335"/>
    <lineage>
        <taxon>Bacteria</taxon>
        <taxon>Candidatus Berkelbacteria</taxon>
    </lineage>
</organism>